<organism evidence="1 2">
    <name type="scientific">Phaeospirillum tilakii</name>
    <dbReference type="NCBI Taxonomy" id="741673"/>
    <lineage>
        <taxon>Bacteria</taxon>
        <taxon>Pseudomonadati</taxon>
        <taxon>Pseudomonadota</taxon>
        <taxon>Alphaproteobacteria</taxon>
        <taxon>Rhodospirillales</taxon>
        <taxon>Rhodospirillaceae</taxon>
        <taxon>Phaeospirillum</taxon>
    </lineage>
</organism>
<dbReference type="SUPFAM" id="SSF53697">
    <property type="entry name" value="SIS domain"/>
    <property type="match status" value="1"/>
</dbReference>
<dbReference type="Proteomes" id="UP001597296">
    <property type="component" value="Unassembled WGS sequence"/>
</dbReference>
<protein>
    <submittedName>
        <fullName evidence="1">Uncharacterized protein</fullName>
    </submittedName>
</protein>
<sequence length="45" mass="4676">MNVEDVVAAPRVYAISVPSQADHVAVAKGTGVDQPRNLANSVTVE</sequence>
<proteinExistence type="predicted"/>
<dbReference type="RefSeq" id="WP_377314642.1">
    <property type="nucleotide sequence ID" value="NZ_JBHUIY010000004.1"/>
</dbReference>
<dbReference type="Gene3D" id="3.40.50.10490">
    <property type="entry name" value="Glucose-6-phosphate isomerase like protein, domain 1"/>
    <property type="match status" value="1"/>
</dbReference>
<gene>
    <name evidence="1" type="ORF">ACFSNB_03250</name>
</gene>
<evidence type="ECO:0000313" key="2">
    <source>
        <dbReference type="Proteomes" id="UP001597296"/>
    </source>
</evidence>
<comment type="caution">
    <text evidence="1">The sequence shown here is derived from an EMBL/GenBank/DDBJ whole genome shotgun (WGS) entry which is preliminary data.</text>
</comment>
<keyword evidence="2" id="KW-1185">Reference proteome</keyword>
<name>A0ABW5C9V8_9PROT</name>
<reference evidence="2" key="1">
    <citation type="journal article" date="2019" name="Int. J. Syst. Evol. Microbiol.">
        <title>The Global Catalogue of Microorganisms (GCM) 10K type strain sequencing project: providing services to taxonomists for standard genome sequencing and annotation.</title>
        <authorList>
            <consortium name="The Broad Institute Genomics Platform"/>
            <consortium name="The Broad Institute Genome Sequencing Center for Infectious Disease"/>
            <person name="Wu L."/>
            <person name="Ma J."/>
        </authorList>
    </citation>
    <scope>NUCLEOTIDE SEQUENCE [LARGE SCALE GENOMIC DNA]</scope>
    <source>
        <strain evidence="2">KCTC 15012</strain>
    </source>
</reference>
<evidence type="ECO:0000313" key="1">
    <source>
        <dbReference type="EMBL" id="MFD2232813.1"/>
    </source>
</evidence>
<accession>A0ABW5C9V8</accession>
<dbReference type="InterPro" id="IPR046348">
    <property type="entry name" value="SIS_dom_sf"/>
</dbReference>
<dbReference type="EMBL" id="JBHUIY010000004">
    <property type="protein sequence ID" value="MFD2232813.1"/>
    <property type="molecule type" value="Genomic_DNA"/>
</dbReference>